<keyword evidence="9" id="KW-0686">Riboflavin biosynthesis</keyword>
<keyword evidence="9 12" id="KW-0862">Zinc</keyword>
<dbReference type="PANTHER" id="PTHR38011">
    <property type="entry name" value="DIHYDROFOLATE REDUCTASE FAMILY PROTEIN (AFU_ORTHOLOGUE AFUA_8G06820)"/>
    <property type="match status" value="1"/>
</dbReference>
<dbReference type="SUPFAM" id="SSF53597">
    <property type="entry name" value="Dihydrofolate reductase-like"/>
    <property type="match status" value="1"/>
</dbReference>
<dbReference type="InterPro" id="IPR002734">
    <property type="entry name" value="RibDG_C"/>
</dbReference>
<dbReference type="Pfam" id="PF01872">
    <property type="entry name" value="RibD_C"/>
    <property type="match status" value="1"/>
</dbReference>
<dbReference type="InterPro" id="IPR050765">
    <property type="entry name" value="Riboflavin_Biosynth_HTPR"/>
</dbReference>
<feature type="binding site" evidence="11">
    <location>
        <position position="195"/>
    </location>
    <ligand>
        <name>NADP(+)</name>
        <dbReference type="ChEBI" id="CHEBI:58349"/>
    </ligand>
</feature>
<dbReference type="GO" id="GO:0009231">
    <property type="term" value="P:riboflavin biosynthetic process"/>
    <property type="evidence" value="ECO:0007669"/>
    <property type="project" value="UniProtKB-UniPathway"/>
</dbReference>
<comment type="catalytic activity">
    <reaction evidence="9">
        <text>2,5-diamino-6-hydroxy-4-(5-phosphoribosylamino)-pyrimidine + H2O + H(+) = 5-amino-6-(5-phospho-D-ribosylamino)uracil + NH4(+)</text>
        <dbReference type="Rhea" id="RHEA:21868"/>
        <dbReference type="ChEBI" id="CHEBI:15377"/>
        <dbReference type="ChEBI" id="CHEBI:15378"/>
        <dbReference type="ChEBI" id="CHEBI:28938"/>
        <dbReference type="ChEBI" id="CHEBI:58453"/>
        <dbReference type="ChEBI" id="CHEBI:58614"/>
        <dbReference type="EC" id="3.5.4.26"/>
    </reaction>
</comment>
<feature type="active site" description="Proton donor" evidence="10">
    <location>
        <position position="46"/>
    </location>
</feature>
<organism evidence="14 15">
    <name type="scientific">Lacibacter cauensis</name>
    <dbReference type="NCBI Taxonomy" id="510947"/>
    <lineage>
        <taxon>Bacteria</taxon>
        <taxon>Pseudomonadati</taxon>
        <taxon>Bacteroidota</taxon>
        <taxon>Chitinophagia</taxon>
        <taxon>Chitinophagales</taxon>
        <taxon>Chitinophagaceae</taxon>
        <taxon>Lacibacter</taxon>
    </lineage>
</organism>
<proteinExistence type="inferred from homology"/>
<dbReference type="InterPro" id="IPR004794">
    <property type="entry name" value="Eubact_RibD"/>
</dbReference>
<dbReference type="NCBIfam" id="TIGR00326">
    <property type="entry name" value="eubact_ribD"/>
    <property type="match status" value="1"/>
</dbReference>
<dbReference type="Proteomes" id="UP000316167">
    <property type="component" value="Unassembled WGS sequence"/>
</dbReference>
<dbReference type="PIRSF" id="PIRSF006769">
    <property type="entry name" value="RibD"/>
    <property type="match status" value="1"/>
</dbReference>
<feature type="binding site" evidence="11">
    <location>
        <position position="282"/>
    </location>
    <ligand>
        <name>substrate</name>
    </ligand>
</feature>
<dbReference type="EC" id="1.1.1.193" evidence="9"/>
<name>A0A562SIB4_9BACT</name>
<keyword evidence="15" id="KW-1185">Reference proteome</keyword>
<evidence type="ECO:0000259" key="13">
    <source>
        <dbReference type="PROSITE" id="PS51747"/>
    </source>
</evidence>
<feature type="binding site" evidence="11">
    <location>
        <position position="153"/>
    </location>
    <ligand>
        <name>NADP(+)</name>
        <dbReference type="ChEBI" id="CHEBI:58349"/>
    </ligand>
</feature>
<evidence type="ECO:0000256" key="8">
    <source>
        <dbReference type="ARBA" id="ARBA00023268"/>
    </source>
</evidence>
<dbReference type="Gene3D" id="3.40.430.10">
    <property type="entry name" value="Dihydrofolate Reductase, subunit A"/>
    <property type="match status" value="1"/>
</dbReference>
<dbReference type="GO" id="GO:0046872">
    <property type="term" value="F:metal ion binding"/>
    <property type="evidence" value="ECO:0007669"/>
    <property type="project" value="UniProtKB-KW"/>
</dbReference>
<comment type="pathway">
    <text evidence="2 9">Cofactor biosynthesis; riboflavin biosynthesis; 5-amino-6-(D-ribitylamino)uracil from GTP: step 2/4.</text>
</comment>
<sequence>MLRCIELARKGTGSVAPNPMVGAVLLYNNEIIGEGWHQRYGEAHAEVNCVSQAVQNGQTGKLQESTLYVSLEPCAHFGKTPPCSDLIIKHKIPKVVIGCRDPFKEVDGKGIEKLKAAGVEVVVDVLKEECIELNKRFFTFHQQQRPYVILKWAQTKNNIIGSNTTERLLISNEITNRLVHQWRSEEAAMLVGSKTALLDDPQLTNRYWSADKQPVRLVVDRQLQLPHSLNLFNGEATTIVLNELRQTNEGAVQYEQLSGNGSVVQQVLQALYQRKLDSVLVEGGAELLQHFINEGLWDEARIITNEALVVEAGVKAPQLRNELLTNEQQLGSDSICWYKNSTPVTHH</sequence>
<evidence type="ECO:0000256" key="10">
    <source>
        <dbReference type="PIRSR" id="PIRSR006769-1"/>
    </source>
</evidence>
<feature type="domain" description="CMP/dCMP-type deaminase" evidence="13">
    <location>
        <begin position="1"/>
        <end position="122"/>
    </location>
</feature>
<evidence type="ECO:0000256" key="4">
    <source>
        <dbReference type="ARBA" id="ARBA00005259"/>
    </source>
</evidence>
<feature type="binding site" evidence="11">
    <location>
        <position position="199"/>
    </location>
    <ligand>
        <name>NADP(+)</name>
        <dbReference type="ChEBI" id="CHEBI:58349"/>
    </ligand>
</feature>
<dbReference type="CDD" id="cd01284">
    <property type="entry name" value="Riboflavin_deaminase-reductase"/>
    <property type="match status" value="1"/>
</dbReference>
<comment type="cofactor">
    <cofactor evidence="9 12">
        <name>Zn(2+)</name>
        <dbReference type="ChEBI" id="CHEBI:29105"/>
    </cofactor>
    <text evidence="9 12">Binds 1 zinc ion.</text>
</comment>
<evidence type="ECO:0000256" key="6">
    <source>
        <dbReference type="ARBA" id="ARBA00022857"/>
    </source>
</evidence>
<keyword evidence="9 12" id="KW-0479">Metal-binding</keyword>
<keyword evidence="9" id="KW-0378">Hydrolase</keyword>
<comment type="similarity">
    <text evidence="5 9">In the C-terminal section; belongs to the HTP reductase family.</text>
</comment>
<feature type="binding site" evidence="11">
    <location>
        <position position="206"/>
    </location>
    <ligand>
        <name>substrate</name>
    </ligand>
</feature>
<evidence type="ECO:0000256" key="9">
    <source>
        <dbReference type="PIRNR" id="PIRNR006769"/>
    </source>
</evidence>
<comment type="similarity">
    <text evidence="4 9">In the N-terminal section; belongs to the cytidine and deoxycytidylate deaminase family.</text>
</comment>
<dbReference type="OrthoDB" id="9800865at2"/>
<feature type="binding site" evidence="11">
    <location>
        <position position="203"/>
    </location>
    <ligand>
        <name>substrate</name>
    </ligand>
</feature>
<evidence type="ECO:0000256" key="7">
    <source>
        <dbReference type="ARBA" id="ARBA00023002"/>
    </source>
</evidence>
<comment type="catalytic activity">
    <reaction evidence="9">
        <text>5-amino-6-(5-phospho-D-ribitylamino)uracil + NADP(+) = 5-amino-6-(5-phospho-D-ribosylamino)uracil + NADPH + H(+)</text>
        <dbReference type="Rhea" id="RHEA:17845"/>
        <dbReference type="ChEBI" id="CHEBI:15378"/>
        <dbReference type="ChEBI" id="CHEBI:57783"/>
        <dbReference type="ChEBI" id="CHEBI:58349"/>
        <dbReference type="ChEBI" id="CHEBI:58421"/>
        <dbReference type="ChEBI" id="CHEBI:58453"/>
        <dbReference type="EC" id="1.1.1.193"/>
    </reaction>
</comment>
<comment type="function">
    <text evidence="1 9">Converts 2,5-diamino-6-(ribosylamino)-4(3h)-pyrimidinone 5'-phosphate into 5-amino-6-(ribosylamino)-2,4(1h,3h)-pyrimidinedione 5'-phosphate.</text>
</comment>
<dbReference type="InterPro" id="IPR016193">
    <property type="entry name" value="Cytidine_deaminase-like"/>
</dbReference>
<dbReference type="AlphaFoldDB" id="A0A562SIB4"/>
<evidence type="ECO:0000313" key="14">
    <source>
        <dbReference type="EMBL" id="TWI80480.1"/>
    </source>
</evidence>
<comment type="caution">
    <text evidence="14">The sequence shown here is derived from an EMBL/GenBank/DDBJ whole genome shotgun (WGS) entry which is preliminary data.</text>
</comment>
<protein>
    <recommendedName>
        <fullName evidence="9">Riboflavin biosynthesis protein RibD</fullName>
    </recommendedName>
    <domain>
        <recommendedName>
            <fullName evidence="9">Diaminohydroxyphosphoribosylaminopyrimidine deaminase</fullName>
            <shortName evidence="9">DRAP deaminase</shortName>
            <ecNumber evidence="9">3.5.4.26</ecNumber>
        </recommendedName>
        <alternativeName>
            <fullName evidence="9">Riboflavin-specific deaminase</fullName>
        </alternativeName>
    </domain>
    <domain>
        <recommendedName>
            <fullName evidence="9">5-amino-6-(5-phosphoribosylamino)uracil reductase</fullName>
            <ecNumber evidence="9">1.1.1.193</ecNumber>
        </recommendedName>
        <alternativeName>
            <fullName evidence="9">HTP reductase</fullName>
        </alternativeName>
    </domain>
</protein>
<feature type="binding site" evidence="12">
    <location>
        <position position="44"/>
    </location>
    <ligand>
        <name>Zn(2+)</name>
        <dbReference type="ChEBI" id="CHEBI:29105"/>
        <note>catalytic</note>
    </ligand>
</feature>
<reference evidence="14 15" key="1">
    <citation type="journal article" date="2015" name="Stand. Genomic Sci.">
        <title>Genomic Encyclopedia of Bacterial and Archaeal Type Strains, Phase III: the genomes of soil and plant-associated and newly described type strains.</title>
        <authorList>
            <person name="Whitman W.B."/>
            <person name="Woyke T."/>
            <person name="Klenk H.P."/>
            <person name="Zhou Y."/>
            <person name="Lilburn T.G."/>
            <person name="Beck B.J."/>
            <person name="De Vos P."/>
            <person name="Vandamme P."/>
            <person name="Eisen J.A."/>
            <person name="Garrity G."/>
            <person name="Hugenholtz P."/>
            <person name="Kyrpides N.C."/>
        </authorList>
    </citation>
    <scope>NUCLEOTIDE SEQUENCE [LARGE SCALE GENOMIC DNA]</scope>
    <source>
        <strain evidence="14 15">CGMCC 1.7271</strain>
    </source>
</reference>
<feature type="binding site" evidence="12">
    <location>
        <position position="83"/>
    </location>
    <ligand>
        <name>Zn(2+)</name>
        <dbReference type="ChEBI" id="CHEBI:29105"/>
        <note>catalytic</note>
    </ligand>
</feature>
<dbReference type="SUPFAM" id="SSF53927">
    <property type="entry name" value="Cytidine deaminase-like"/>
    <property type="match status" value="1"/>
</dbReference>
<feature type="binding site" evidence="11">
    <location>
        <position position="183"/>
    </location>
    <ligand>
        <name>substrate</name>
    </ligand>
</feature>
<dbReference type="Pfam" id="PF00383">
    <property type="entry name" value="dCMP_cyt_deam_1"/>
    <property type="match status" value="1"/>
</dbReference>
<evidence type="ECO:0000256" key="5">
    <source>
        <dbReference type="ARBA" id="ARBA00007417"/>
    </source>
</evidence>
<evidence type="ECO:0000256" key="11">
    <source>
        <dbReference type="PIRSR" id="PIRSR006769-2"/>
    </source>
</evidence>
<evidence type="ECO:0000313" key="15">
    <source>
        <dbReference type="Proteomes" id="UP000316167"/>
    </source>
</evidence>
<dbReference type="Gene3D" id="3.40.140.10">
    <property type="entry name" value="Cytidine Deaminase, domain 2"/>
    <property type="match status" value="1"/>
</dbReference>
<dbReference type="PANTHER" id="PTHR38011:SF7">
    <property type="entry name" value="2,5-DIAMINO-6-RIBOSYLAMINO-4(3H)-PYRIMIDINONE 5'-PHOSPHATE REDUCTASE"/>
    <property type="match status" value="1"/>
</dbReference>
<dbReference type="EMBL" id="VLLE01000005">
    <property type="protein sequence ID" value="TWI80480.1"/>
    <property type="molecule type" value="Genomic_DNA"/>
</dbReference>
<dbReference type="UniPathway" id="UPA00275">
    <property type="reaction ID" value="UER00401"/>
</dbReference>
<evidence type="ECO:0000256" key="2">
    <source>
        <dbReference type="ARBA" id="ARBA00004882"/>
    </source>
</evidence>
<dbReference type="GO" id="GO:0008703">
    <property type="term" value="F:5-amino-6-(5-phosphoribosylamino)uracil reductase activity"/>
    <property type="evidence" value="ECO:0007669"/>
    <property type="project" value="UniProtKB-EC"/>
</dbReference>
<gene>
    <name evidence="14" type="ORF">IQ13_3157</name>
</gene>
<dbReference type="PROSITE" id="PS51747">
    <property type="entry name" value="CYT_DCMP_DEAMINASES_2"/>
    <property type="match status" value="1"/>
</dbReference>
<dbReference type="InterPro" id="IPR002125">
    <property type="entry name" value="CMP_dCMP_dom"/>
</dbReference>
<keyword evidence="7 9" id="KW-0560">Oxidoreductase</keyword>
<feature type="binding site" evidence="12">
    <location>
        <position position="74"/>
    </location>
    <ligand>
        <name>Zn(2+)</name>
        <dbReference type="ChEBI" id="CHEBI:29105"/>
        <note>catalytic</note>
    </ligand>
</feature>
<keyword evidence="8" id="KW-0511">Multifunctional enzyme</keyword>
<evidence type="ECO:0000256" key="12">
    <source>
        <dbReference type="PIRSR" id="PIRSR006769-3"/>
    </source>
</evidence>
<evidence type="ECO:0000256" key="1">
    <source>
        <dbReference type="ARBA" id="ARBA00002151"/>
    </source>
</evidence>
<dbReference type="InterPro" id="IPR024072">
    <property type="entry name" value="DHFR-like_dom_sf"/>
</dbReference>
<dbReference type="EC" id="3.5.4.26" evidence="9"/>
<accession>A0A562SIB4</accession>
<keyword evidence="6 9" id="KW-0521">NADP</keyword>
<evidence type="ECO:0000256" key="3">
    <source>
        <dbReference type="ARBA" id="ARBA00004910"/>
    </source>
</evidence>
<comment type="pathway">
    <text evidence="3 9">Cofactor biosynthesis; riboflavin biosynthesis; 5-amino-6-(D-ribitylamino)uracil from GTP: step 3/4.</text>
</comment>
<dbReference type="GO" id="GO:0008835">
    <property type="term" value="F:diaminohydroxyphosphoribosylaminopyrimidine deaminase activity"/>
    <property type="evidence" value="ECO:0007669"/>
    <property type="project" value="UniProtKB-EC"/>
</dbReference>